<accession>A0A9N8N2Q4</accession>
<evidence type="ECO:0000256" key="1">
    <source>
        <dbReference type="ARBA" id="ARBA00022729"/>
    </source>
</evidence>
<protein>
    <submittedName>
        <fullName evidence="3">Histidine-binding protein</fullName>
    </submittedName>
</protein>
<keyword evidence="4" id="KW-1185">Reference proteome</keyword>
<name>A0A9N8N2Q4_9BURK</name>
<dbReference type="CDD" id="cd13530">
    <property type="entry name" value="PBP2_peptides_like"/>
    <property type="match status" value="1"/>
</dbReference>
<sequence length="254" mass="27351">MDRRSLLVAAVGAVIGSTARAQQTLKAGGQDAKPWVIHEQSGLSGVAVDLTRAISKQMRVPIEYEPMIFADLIPAVESGKIDLIATNMAITPEREQRVDFSRPYYNALPEALVVQASDATPYRTLAALNGLPVGAQKGSIQLALLQKTGGFSEIKVYGTQKDAWNAVASDQIRATITPGVETHYAARTGDLPQGARLVETYQSASPKPRAALAVRKGNRDLLNRINAALDQLEADGTLKSIFSRYGLDDWAPPK</sequence>
<dbReference type="Gene3D" id="3.40.190.10">
    <property type="entry name" value="Periplasmic binding protein-like II"/>
    <property type="match status" value="2"/>
</dbReference>
<reference evidence="3" key="1">
    <citation type="submission" date="2021-02" db="EMBL/GenBank/DDBJ databases">
        <authorList>
            <person name="Vanwijnsberghe S."/>
        </authorList>
    </citation>
    <scope>NUCLEOTIDE SEQUENCE</scope>
    <source>
        <strain evidence="3">R-70211</strain>
    </source>
</reference>
<evidence type="ECO:0000259" key="2">
    <source>
        <dbReference type="SMART" id="SM00062"/>
    </source>
</evidence>
<organism evidence="3 4">
    <name type="scientific">Paraburkholderia domus</name>
    <dbReference type="NCBI Taxonomy" id="2793075"/>
    <lineage>
        <taxon>Bacteria</taxon>
        <taxon>Pseudomonadati</taxon>
        <taxon>Pseudomonadota</taxon>
        <taxon>Betaproteobacteria</taxon>
        <taxon>Burkholderiales</taxon>
        <taxon>Burkholderiaceae</taxon>
        <taxon>Paraburkholderia</taxon>
    </lineage>
</organism>
<dbReference type="PANTHER" id="PTHR35936:SF17">
    <property type="entry name" value="ARGININE-BINDING EXTRACELLULAR PROTEIN ARTP"/>
    <property type="match status" value="1"/>
</dbReference>
<dbReference type="EMBL" id="CAJNAS010000019">
    <property type="protein sequence ID" value="CAE6943014.1"/>
    <property type="molecule type" value="Genomic_DNA"/>
</dbReference>
<proteinExistence type="predicted"/>
<dbReference type="Pfam" id="PF00497">
    <property type="entry name" value="SBP_bac_3"/>
    <property type="match status" value="1"/>
</dbReference>
<dbReference type="PANTHER" id="PTHR35936">
    <property type="entry name" value="MEMBRANE-BOUND LYTIC MUREIN TRANSGLYCOSYLASE F"/>
    <property type="match status" value="1"/>
</dbReference>
<evidence type="ECO:0000313" key="4">
    <source>
        <dbReference type="Proteomes" id="UP000675121"/>
    </source>
</evidence>
<gene>
    <name evidence="3" type="primary">hisJ_4</name>
    <name evidence="3" type="ORF">R70211_05807</name>
</gene>
<dbReference type="InterPro" id="IPR001638">
    <property type="entry name" value="Solute-binding_3/MltF_N"/>
</dbReference>
<dbReference type="SUPFAM" id="SSF53850">
    <property type="entry name" value="Periplasmic binding protein-like II"/>
    <property type="match status" value="1"/>
</dbReference>
<keyword evidence="1" id="KW-0732">Signal</keyword>
<dbReference type="RefSeq" id="WP_201109009.1">
    <property type="nucleotide sequence ID" value="NZ_CAJNAS010000019.1"/>
</dbReference>
<dbReference type="SMART" id="SM00062">
    <property type="entry name" value="PBPb"/>
    <property type="match status" value="1"/>
</dbReference>
<comment type="caution">
    <text evidence="3">The sequence shown here is derived from an EMBL/GenBank/DDBJ whole genome shotgun (WGS) entry which is preliminary data.</text>
</comment>
<dbReference type="Proteomes" id="UP000675121">
    <property type="component" value="Unassembled WGS sequence"/>
</dbReference>
<evidence type="ECO:0000313" key="3">
    <source>
        <dbReference type="EMBL" id="CAE6943014.1"/>
    </source>
</evidence>
<feature type="domain" description="Solute-binding protein family 3/N-terminal" evidence="2">
    <location>
        <begin position="24"/>
        <end position="249"/>
    </location>
</feature>
<dbReference type="AlphaFoldDB" id="A0A9N8N2Q4"/>